<dbReference type="EMBL" id="CP054569">
    <property type="protein sequence ID" value="QKQ50551.1"/>
    <property type="molecule type" value="Genomic_DNA"/>
</dbReference>
<proteinExistence type="predicted"/>
<dbReference type="SUPFAM" id="SSF53756">
    <property type="entry name" value="UDP-Glycosyltransferase/glycogen phosphorylase"/>
    <property type="match status" value="1"/>
</dbReference>
<evidence type="ECO:0000313" key="3">
    <source>
        <dbReference type="EMBL" id="QKQ50551.1"/>
    </source>
</evidence>
<dbReference type="Gene3D" id="3.40.50.2000">
    <property type="entry name" value="Glycogen Phosphorylase B"/>
    <property type="match status" value="2"/>
</dbReference>
<evidence type="ECO:0000313" key="4">
    <source>
        <dbReference type="Proteomes" id="UP000509782"/>
    </source>
</evidence>
<feature type="transmembrane region" description="Helical" evidence="1">
    <location>
        <begin position="155"/>
        <end position="176"/>
    </location>
</feature>
<gene>
    <name evidence="3" type="ORF">FOC81_29095</name>
</gene>
<feature type="domain" description="Glycosyltransferase subfamily 4-like N-terminal" evidence="2">
    <location>
        <begin position="17"/>
        <end position="199"/>
    </location>
</feature>
<dbReference type="PANTHER" id="PTHR12526">
    <property type="entry name" value="GLYCOSYLTRANSFERASE"/>
    <property type="match status" value="1"/>
</dbReference>
<dbReference type="Pfam" id="PF13692">
    <property type="entry name" value="Glyco_trans_1_4"/>
    <property type="match status" value="1"/>
</dbReference>
<sequence length="412" mass="45223">MKIALVTQYFWPESFSINDLVEALVAQGHTVEVFTGKPNYPDGKIFPGYQAEGASEELFNGTVPVHRAPLRPRGAGGAANLARNYVSFVWNGLRHFPRQATGKSFDVVFVFSLSPITAAIPAIYLKWRLRKPMAMWVLDLWPESLSATGFIKNKFVLGAIGLMVRWIYSCAGLIMVQSRAFIDAVSRYADPAKLVYYPNCSRDTPTALPVETQVPRALLDDLESHFCVVFAGNLGTAQAVETLAAAAEQLKHLPDVRIVLVGSGSMSPWLAEQKQARNLDNVILAGRYPSSEMPQFLTRAQGLIVSLKRSEIYAQTVPAKIQSYLSAGRPILASIDGEGARVVEEAGAGLVSPAEDAQELARNIELLHGMSPEARAAMGERGRAYFLEHFELNKQASRLAELLQQHIDRGAR</sequence>
<protein>
    <submittedName>
        <fullName evidence="3">Glycosyltransferase family 4 protein</fullName>
    </submittedName>
</protein>
<keyword evidence="1" id="KW-1133">Transmembrane helix</keyword>
<organism evidence="3 4">
    <name type="scientific">Achromobacter denitrificans</name>
    <name type="common">Alcaligenes denitrificans</name>
    <dbReference type="NCBI Taxonomy" id="32002"/>
    <lineage>
        <taxon>Bacteria</taxon>
        <taxon>Pseudomonadati</taxon>
        <taxon>Pseudomonadota</taxon>
        <taxon>Betaproteobacteria</taxon>
        <taxon>Burkholderiales</taxon>
        <taxon>Alcaligenaceae</taxon>
        <taxon>Achromobacter</taxon>
    </lineage>
</organism>
<dbReference type="Pfam" id="PF13579">
    <property type="entry name" value="Glyco_trans_4_4"/>
    <property type="match status" value="1"/>
</dbReference>
<dbReference type="CDD" id="cd03794">
    <property type="entry name" value="GT4_WbuB-like"/>
    <property type="match status" value="1"/>
</dbReference>
<dbReference type="AlphaFoldDB" id="A0A6N0JTN0"/>
<dbReference type="InterPro" id="IPR028098">
    <property type="entry name" value="Glyco_trans_4-like_N"/>
</dbReference>
<name>A0A6N0JTN0_ACHDE</name>
<dbReference type="RefSeq" id="WP_174717284.1">
    <property type="nucleotide sequence ID" value="NZ_BLWG01000443.1"/>
</dbReference>
<accession>A0A6N0JTN0</accession>
<dbReference type="Proteomes" id="UP000509782">
    <property type="component" value="Chromosome"/>
</dbReference>
<dbReference type="PANTHER" id="PTHR12526:SF622">
    <property type="entry name" value="GLYCOSYLTRANSFERASE (GROUP I)"/>
    <property type="match status" value="1"/>
</dbReference>
<evidence type="ECO:0000259" key="2">
    <source>
        <dbReference type="Pfam" id="PF13579"/>
    </source>
</evidence>
<keyword evidence="1" id="KW-0812">Transmembrane</keyword>
<evidence type="ECO:0000256" key="1">
    <source>
        <dbReference type="SAM" id="Phobius"/>
    </source>
</evidence>
<feature type="transmembrane region" description="Helical" evidence="1">
    <location>
        <begin position="107"/>
        <end position="125"/>
    </location>
</feature>
<keyword evidence="3" id="KW-0808">Transferase</keyword>
<reference evidence="3 4" key="1">
    <citation type="submission" date="2020-05" db="EMBL/GenBank/DDBJ databases">
        <title>FDA dAtabase for Regulatory Grade micrObial Sequences (FDA-ARGOS): Supporting development and validation of Infectious Disease Dx tests.</title>
        <authorList>
            <person name="Sproer C."/>
            <person name="Gronow S."/>
            <person name="Severitt S."/>
            <person name="Schroder I."/>
            <person name="Tallon L."/>
            <person name="Sadzewicz L."/>
            <person name="Zhao X."/>
            <person name="Vavikolanu K."/>
            <person name="Mehta A."/>
            <person name="Aluvathingal J."/>
            <person name="Nadendla S."/>
            <person name="Myers T."/>
            <person name="Yan Y."/>
            <person name="Sichtig H."/>
        </authorList>
    </citation>
    <scope>NUCLEOTIDE SEQUENCE [LARGE SCALE GENOMIC DNA]</scope>
    <source>
        <strain evidence="3 4">FDAARGOS_787</strain>
    </source>
</reference>
<keyword evidence="1" id="KW-0472">Membrane</keyword>
<dbReference type="GO" id="GO:0016757">
    <property type="term" value="F:glycosyltransferase activity"/>
    <property type="evidence" value="ECO:0007669"/>
    <property type="project" value="UniProtKB-ARBA"/>
</dbReference>